<feature type="transmembrane region" description="Helical" evidence="9">
    <location>
        <begin position="12"/>
        <end position="33"/>
    </location>
</feature>
<keyword evidence="3" id="KW-0813">Transport</keyword>
<reference evidence="11" key="1">
    <citation type="submission" date="2018-06" db="EMBL/GenBank/DDBJ databases">
        <authorList>
            <person name="Zhirakovskaya E."/>
        </authorList>
    </citation>
    <scope>NUCLEOTIDE SEQUENCE</scope>
</reference>
<evidence type="ECO:0000256" key="8">
    <source>
        <dbReference type="ARBA" id="ARBA00023136"/>
    </source>
</evidence>
<comment type="subcellular location">
    <subcellularLocation>
        <location evidence="1">Cell membrane</location>
        <topology evidence="1">Multi-pass membrane protein</topology>
    </subcellularLocation>
</comment>
<comment type="similarity">
    <text evidence="2">Belongs to the ExbB/TolQ family.</text>
</comment>
<feature type="domain" description="MotA/TolQ/ExbB proton channel" evidence="10">
    <location>
        <begin position="76"/>
        <end position="192"/>
    </location>
</feature>
<feature type="transmembrane region" description="Helical" evidence="9">
    <location>
        <begin position="121"/>
        <end position="141"/>
    </location>
</feature>
<organism evidence="11">
    <name type="scientific">hydrothermal vent metagenome</name>
    <dbReference type="NCBI Taxonomy" id="652676"/>
    <lineage>
        <taxon>unclassified sequences</taxon>
        <taxon>metagenomes</taxon>
        <taxon>ecological metagenomes</taxon>
    </lineage>
</organism>
<evidence type="ECO:0000256" key="4">
    <source>
        <dbReference type="ARBA" id="ARBA00022475"/>
    </source>
</evidence>
<keyword evidence="4" id="KW-1003">Cell membrane</keyword>
<keyword evidence="7 9" id="KW-1133">Transmembrane helix</keyword>
<sequence length="225" mass="24520">MNIVDLFQQGGPVMLVLLAMSVLAVTIILLKFFQFLRSGLRRLNFVEPALAALRENNHNKALSVLQQQRSPVAHVMECAIRCGADPTMSTRDVEAEVSRVGSAQIRSLESWLRGLSSIAHLSPLLGLLGTVTGMIVAFMSLEAAGSRVDPSILSGGIWEALLTTAFGLTVAIPAMAAFYYLEGEVDRVRASMKDVSIRVLRHFGKTPETISSRDNEKIEDETHGI</sequence>
<dbReference type="InterPro" id="IPR002898">
    <property type="entry name" value="MotA_ExbB_proton_chnl"/>
</dbReference>
<evidence type="ECO:0000256" key="9">
    <source>
        <dbReference type="SAM" id="Phobius"/>
    </source>
</evidence>
<dbReference type="EMBL" id="UOFO01000088">
    <property type="protein sequence ID" value="VAW86198.1"/>
    <property type="molecule type" value="Genomic_DNA"/>
</dbReference>
<proteinExistence type="inferred from homology"/>
<protein>
    <submittedName>
        <fullName evidence="11">Ferric siderophore transport system, biopolymer transport protein ExbB</fullName>
    </submittedName>
</protein>
<dbReference type="Pfam" id="PF01618">
    <property type="entry name" value="MotA_ExbB"/>
    <property type="match status" value="1"/>
</dbReference>
<evidence type="ECO:0000313" key="11">
    <source>
        <dbReference type="EMBL" id="VAW86198.1"/>
    </source>
</evidence>
<evidence type="ECO:0000256" key="1">
    <source>
        <dbReference type="ARBA" id="ARBA00004651"/>
    </source>
</evidence>
<dbReference type="GO" id="GO:0017038">
    <property type="term" value="P:protein import"/>
    <property type="evidence" value="ECO:0007669"/>
    <property type="project" value="TreeGrafter"/>
</dbReference>
<keyword evidence="8 9" id="KW-0472">Membrane</keyword>
<dbReference type="GO" id="GO:0005886">
    <property type="term" value="C:plasma membrane"/>
    <property type="evidence" value="ECO:0007669"/>
    <property type="project" value="UniProtKB-SubCell"/>
</dbReference>
<name>A0A3B0YYQ7_9ZZZZ</name>
<dbReference type="AlphaFoldDB" id="A0A3B0YYQ7"/>
<evidence type="ECO:0000256" key="7">
    <source>
        <dbReference type="ARBA" id="ARBA00022989"/>
    </source>
</evidence>
<keyword evidence="5 9" id="KW-0812">Transmembrane</keyword>
<evidence type="ECO:0000256" key="5">
    <source>
        <dbReference type="ARBA" id="ARBA00022692"/>
    </source>
</evidence>
<keyword evidence="6" id="KW-0653">Protein transport</keyword>
<evidence type="ECO:0000259" key="10">
    <source>
        <dbReference type="Pfam" id="PF01618"/>
    </source>
</evidence>
<evidence type="ECO:0000256" key="2">
    <source>
        <dbReference type="ARBA" id="ARBA00010442"/>
    </source>
</evidence>
<dbReference type="InterPro" id="IPR050790">
    <property type="entry name" value="ExbB/TolQ_transport"/>
</dbReference>
<feature type="transmembrane region" description="Helical" evidence="9">
    <location>
        <begin position="161"/>
        <end position="181"/>
    </location>
</feature>
<accession>A0A3B0YYQ7</accession>
<evidence type="ECO:0000256" key="3">
    <source>
        <dbReference type="ARBA" id="ARBA00022448"/>
    </source>
</evidence>
<evidence type="ECO:0000256" key="6">
    <source>
        <dbReference type="ARBA" id="ARBA00022927"/>
    </source>
</evidence>
<gene>
    <name evidence="11" type="ORF">MNBD_GAMMA16-901</name>
</gene>
<dbReference type="PANTHER" id="PTHR30625">
    <property type="entry name" value="PROTEIN TOLQ"/>
    <property type="match status" value="1"/>
</dbReference>
<dbReference type="PANTHER" id="PTHR30625:SF15">
    <property type="entry name" value="BIOPOLYMER TRANSPORT PROTEIN EXBB"/>
    <property type="match status" value="1"/>
</dbReference>